<evidence type="ECO:0000256" key="1">
    <source>
        <dbReference type="ARBA" id="ARBA00010652"/>
    </source>
</evidence>
<dbReference type="Proteomes" id="UP000465866">
    <property type="component" value="Chromosome"/>
</dbReference>
<accession>A0A7I7KX46</accession>
<dbReference type="SUPFAM" id="SSF140459">
    <property type="entry name" value="PE/PPE dimer-like"/>
    <property type="match status" value="1"/>
</dbReference>
<proteinExistence type="inferred from homology"/>
<feature type="region of interest" description="Disordered" evidence="2">
    <location>
        <begin position="431"/>
        <end position="459"/>
    </location>
</feature>
<keyword evidence="6" id="KW-1185">Reference proteome</keyword>
<dbReference type="RefSeq" id="WP_163776322.1">
    <property type="nucleotide sequence ID" value="NZ_AP022569.1"/>
</dbReference>
<evidence type="ECO:0000259" key="3">
    <source>
        <dbReference type="Pfam" id="PF00823"/>
    </source>
</evidence>
<evidence type="ECO:0000313" key="6">
    <source>
        <dbReference type="Proteomes" id="UP000465866"/>
    </source>
</evidence>
<feature type="compositionally biased region" description="Gly residues" evidence="2">
    <location>
        <begin position="296"/>
        <end position="320"/>
    </location>
</feature>
<dbReference type="PANTHER" id="PTHR46766">
    <property type="entry name" value="GLUTAMINE-RICH PROTEIN 2"/>
    <property type="match status" value="1"/>
</dbReference>
<feature type="region of interest" description="Disordered" evidence="2">
    <location>
        <begin position="295"/>
        <end position="330"/>
    </location>
</feature>
<dbReference type="InterPro" id="IPR038332">
    <property type="entry name" value="PPE_sf"/>
</dbReference>
<reference evidence="5 6" key="1">
    <citation type="journal article" date="2019" name="Emerg. Microbes Infect.">
        <title>Comprehensive subspecies identification of 175 nontuberculous mycobacteria species based on 7547 genomic profiles.</title>
        <authorList>
            <person name="Matsumoto Y."/>
            <person name="Kinjo T."/>
            <person name="Motooka D."/>
            <person name="Nabeya D."/>
            <person name="Jung N."/>
            <person name="Uechi K."/>
            <person name="Horii T."/>
            <person name="Iida T."/>
            <person name="Fujita J."/>
            <person name="Nakamura S."/>
        </authorList>
    </citation>
    <scope>NUCLEOTIDE SEQUENCE [LARGE SCALE GENOMIC DNA]</scope>
    <source>
        <strain evidence="5 6">JCM 12404</strain>
    </source>
</reference>
<dbReference type="EMBL" id="AP022569">
    <property type="protein sequence ID" value="BBX46121.1"/>
    <property type="molecule type" value="Genomic_DNA"/>
</dbReference>
<dbReference type="AlphaFoldDB" id="A0A7I7KX46"/>
<dbReference type="Pfam" id="PF12484">
    <property type="entry name" value="PPE-SVP"/>
    <property type="match status" value="1"/>
</dbReference>
<dbReference type="InterPro" id="IPR000030">
    <property type="entry name" value="PPE_dom"/>
</dbReference>
<dbReference type="FunFam" id="1.20.1260.20:FF:000001">
    <property type="entry name" value="PPE family protein PPE41"/>
    <property type="match status" value="1"/>
</dbReference>
<comment type="similarity">
    <text evidence="1">Belongs to the mycobacterial PPE family.</text>
</comment>
<protein>
    <recommendedName>
        <fullName evidence="7">PPE family protein</fullName>
    </recommendedName>
</protein>
<feature type="domain" description="PPE family C-terminal" evidence="4">
    <location>
        <begin position="343"/>
        <end position="428"/>
    </location>
</feature>
<evidence type="ECO:0000259" key="4">
    <source>
        <dbReference type="Pfam" id="PF12484"/>
    </source>
</evidence>
<gene>
    <name evidence="5" type="ORF">MCOO_21360</name>
</gene>
<dbReference type="InterPro" id="IPR022171">
    <property type="entry name" value="PPE_C"/>
</dbReference>
<evidence type="ECO:0008006" key="7">
    <source>
        <dbReference type="Google" id="ProtNLM"/>
    </source>
</evidence>
<evidence type="ECO:0000313" key="5">
    <source>
        <dbReference type="EMBL" id="BBX46121.1"/>
    </source>
</evidence>
<dbReference type="Pfam" id="PF00823">
    <property type="entry name" value="PPE"/>
    <property type="match status" value="1"/>
</dbReference>
<dbReference type="GO" id="GO:0052572">
    <property type="term" value="P:response to host immune response"/>
    <property type="evidence" value="ECO:0007669"/>
    <property type="project" value="TreeGrafter"/>
</dbReference>
<feature type="domain" description="PPE" evidence="3">
    <location>
        <begin position="2"/>
        <end position="165"/>
    </location>
</feature>
<dbReference type="PANTHER" id="PTHR46766:SF1">
    <property type="entry name" value="GLUTAMINE-RICH PROTEIN 2"/>
    <property type="match status" value="1"/>
</dbReference>
<dbReference type="KEGG" id="mcoo:MCOO_21360"/>
<organism evidence="5 6">
    <name type="scientific">Mycobacterium cookii</name>
    <dbReference type="NCBI Taxonomy" id="1775"/>
    <lineage>
        <taxon>Bacteria</taxon>
        <taxon>Bacillati</taxon>
        <taxon>Actinomycetota</taxon>
        <taxon>Actinomycetes</taxon>
        <taxon>Mycobacteriales</taxon>
        <taxon>Mycobacteriaceae</taxon>
        <taxon>Mycobacterium</taxon>
    </lineage>
</organism>
<sequence>MDYGALSPEINSGRMYAGPGSGSMQAAVTAWNGLAAELRSAASSYQSIISELTDESWTGPSSAEMAAAVAPYVAWINGTAAQAEQTASQASAAAAAYQTAFAMTVPPAMIAANRAQLMSLVATNTFGQNTAAIAANETQYGEMWAQDAAAMYGYAANSAVASQVTPFAEAPQTTNAGGSGSQGAATAQAAGSAAGNAQSSLSGLISQALQGLATPAASSTSSGTGLSTLLSNLLGDLGLTSTSGSATGGLSGIGSGLLQDYLYLPAFFGAFVAIDALSPVISMLETAPPAAAVGDVSGGGADGAPGDLNGAGGGPVGDGGAPDWASGADGATGSVLAGESGVAAGLGEAPSLGSLSVPPNWLWSAAPPPPLALPAGVPLPADGDLGAGLGFPFMFGGMPAAAAAGAAAGAAGAAASKFGSRLKVVARPPAAGYPAEPAASSTGYPRPAAGYSTNGNGNGHAPPGYRPAIVYLPTNGHDPAHV</sequence>
<name>A0A7I7KX46_9MYCO</name>
<dbReference type="Gene3D" id="1.20.1260.20">
    <property type="entry name" value="PPE superfamily"/>
    <property type="match status" value="1"/>
</dbReference>
<evidence type="ECO:0000256" key="2">
    <source>
        <dbReference type="SAM" id="MobiDB-lite"/>
    </source>
</evidence>